<dbReference type="InterPro" id="IPR047057">
    <property type="entry name" value="MerR_fam"/>
</dbReference>
<dbReference type="SUPFAM" id="SSF89082">
    <property type="entry name" value="Antibiotic binding domain of TipA-like multidrug resistance regulators"/>
    <property type="match status" value="1"/>
</dbReference>
<feature type="domain" description="HTH merR-type" evidence="5">
    <location>
        <begin position="1"/>
        <end position="71"/>
    </location>
</feature>
<dbReference type="Proteomes" id="UP000501830">
    <property type="component" value="Chromosome"/>
</dbReference>
<evidence type="ECO:0000313" key="7">
    <source>
        <dbReference type="Proteomes" id="UP000501830"/>
    </source>
</evidence>
<dbReference type="InterPro" id="IPR036244">
    <property type="entry name" value="TipA-like_antibiotic-bd"/>
</dbReference>
<dbReference type="Pfam" id="PF07739">
    <property type="entry name" value="TipAS"/>
    <property type="match status" value="1"/>
</dbReference>
<keyword evidence="1" id="KW-0805">Transcription regulation</keyword>
<evidence type="ECO:0000313" key="6">
    <source>
        <dbReference type="EMBL" id="QIK52021.1"/>
    </source>
</evidence>
<reference evidence="6 7" key="1">
    <citation type="journal article" date="2017" name="Int. J. Syst. Evol. Microbiol.">
        <title>Jeotgalibaca porci sp. nov. and Jeotgalibaca arthritidis sp. nov., isolated from pigs, and emended description of the genus Jeotgalibaca.</title>
        <authorList>
            <person name="Zamora L."/>
            <person name="Perez-Sancho M."/>
            <person name="Dominguez L."/>
            <person name="Fernandez-Garayzabal J.F."/>
            <person name="Vela A.I."/>
        </authorList>
    </citation>
    <scope>NUCLEOTIDE SEQUENCE [LARGE SCALE GENOMIC DNA]</scope>
    <source>
        <strain evidence="6 7">CCUG 69148</strain>
    </source>
</reference>
<dbReference type="PROSITE" id="PS50937">
    <property type="entry name" value="HTH_MERR_2"/>
    <property type="match status" value="1"/>
</dbReference>
<dbReference type="SUPFAM" id="SSF46955">
    <property type="entry name" value="Putative DNA-binding domain"/>
    <property type="match status" value="1"/>
</dbReference>
<evidence type="ECO:0000256" key="1">
    <source>
        <dbReference type="ARBA" id="ARBA00023015"/>
    </source>
</evidence>
<evidence type="ECO:0000256" key="2">
    <source>
        <dbReference type="ARBA" id="ARBA00023125"/>
    </source>
</evidence>
<name>A0A6G7WIJ7_9LACT</name>
<dbReference type="GO" id="GO:0003700">
    <property type="term" value="F:DNA-binding transcription factor activity"/>
    <property type="evidence" value="ECO:0007669"/>
    <property type="project" value="InterPro"/>
</dbReference>
<dbReference type="PANTHER" id="PTHR30204">
    <property type="entry name" value="REDOX-CYCLING DRUG-SENSING TRANSCRIPTIONAL ACTIVATOR SOXR"/>
    <property type="match status" value="1"/>
</dbReference>
<evidence type="ECO:0000259" key="5">
    <source>
        <dbReference type="PROSITE" id="PS50937"/>
    </source>
</evidence>
<dbReference type="InterPro" id="IPR000551">
    <property type="entry name" value="MerR-type_HTH_dom"/>
</dbReference>
<dbReference type="EMBL" id="CP049889">
    <property type="protein sequence ID" value="QIK52021.1"/>
    <property type="molecule type" value="Genomic_DNA"/>
</dbReference>
<organism evidence="6 7">
    <name type="scientific">Jeotgalibaca porci</name>
    <dbReference type="NCBI Taxonomy" id="1868793"/>
    <lineage>
        <taxon>Bacteria</taxon>
        <taxon>Bacillati</taxon>
        <taxon>Bacillota</taxon>
        <taxon>Bacilli</taxon>
        <taxon>Lactobacillales</taxon>
        <taxon>Carnobacteriaceae</taxon>
        <taxon>Jeotgalibaca</taxon>
    </lineage>
</organism>
<dbReference type="SMART" id="SM00422">
    <property type="entry name" value="HTH_MERR"/>
    <property type="match status" value="1"/>
</dbReference>
<keyword evidence="2" id="KW-0238">DNA-binding</keyword>
<keyword evidence="3" id="KW-0010">Activator</keyword>
<dbReference type="GeneID" id="94553274"/>
<dbReference type="Pfam" id="PF13411">
    <property type="entry name" value="MerR_1"/>
    <property type="match status" value="1"/>
</dbReference>
<dbReference type="RefSeq" id="WP_166063083.1">
    <property type="nucleotide sequence ID" value="NZ_CP049889.1"/>
</dbReference>
<accession>A0A6G7WIJ7</accession>
<dbReference type="InterPro" id="IPR009061">
    <property type="entry name" value="DNA-bd_dom_put_sf"/>
</dbReference>
<protein>
    <submittedName>
        <fullName evidence="6">MerR family transcriptional regulator</fullName>
    </submittedName>
</protein>
<dbReference type="InterPro" id="IPR012925">
    <property type="entry name" value="TipAS_dom"/>
</dbReference>
<dbReference type="GO" id="GO:0003677">
    <property type="term" value="F:DNA binding"/>
    <property type="evidence" value="ECO:0007669"/>
    <property type="project" value="UniProtKB-KW"/>
</dbReference>
<keyword evidence="7" id="KW-1185">Reference proteome</keyword>
<dbReference type="PANTHER" id="PTHR30204:SF90">
    <property type="entry name" value="HTH-TYPE TRANSCRIPTIONAL ACTIVATOR MTA"/>
    <property type="match status" value="1"/>
</dbReference>
<dbReference type="Gene3D" id="1.10.1660.10">
    <property type="match status" value="1"/>
</dbReference>
<proteinExistence type="predicted"/>
<gene>
    <name evidence="6" type="ORF">G7058_08260</name>
</gene>
<keyword evidence="4" id="KW-0804">Transcription</keyword>
<evidence type="ECO:0000256" key="3">
    <source>
        <dbReference type="ARBA" id="ARBA00023159"/>
    </source>
</evidence>
<dbReference type="CDD" id="cd01106">
    <property type="entry name" value="HTH_TipAL-Mta"/>
    <property type="match status" value="1"/>
</dbReference>
<sequence length="253" mass="29486">MEYSIKKLAEMAGLTSRTLRYYDTIQLLKPKRINSSGYRIYGEEEINRLQQILFFREFEIPLEEIKNYLDDPDFDHTEALNQHRLQLLARRDRLEKLLETLDTTLENLKGETTMADEQKFEGFKQQQLADNEAKYGKEIRNAYGAETIQKANNQFENLTEKQYTDMQATAEKILTNLKEAVKTSNPASETAQEIAKLHKYWLSFTWPAYSKAAHRGLAEMYIADQRFTKYYDEPAGEGAAQFLRDAIHIFAAE</sequence>
<dbReference type="KEGG" id="jpo:G7058_08260"/>
<dbReference type="AlphaFoldDB" id="A0A6G7WIJ7"/>
<dbReference type="Gene3D" id="1.10.490.50">
    <property type="entry name" value="Antibiotic binding domain of TipA-like multidrug resistance regulators"/>
    <property type="match status" value="1"/>
</dbReference>
<evidence type="ECO:0000256" key="4">
    <source>
        <dbReference type="ARBA" id="ARBA00023163"/>
    </source>
</evidence>